<dbReference type="Gene3D" id="2.40.100.10">
    <property type="entry name" value="Cyclophilin-like"/>
    <property type="match status" value="1"/>
</dbReference>
<evidence type="ECO:0000313" key="6">
    <source>
        <dbReference type="Proteomes" id="UP001269819"/>
    </source>
</evidence>
<protein>
    <submittedName>
        <fullName evidence="5">Biotin-dependent carboxyltransferase family protein</fullName>
    </submittedName>
</protein>
<organism evidence="5 6">
    <name type="scientific">Marinobacter xestospongiae</name>
    <dbReference type="NCBI Taxonomy" id="994319"/>
    <lineage>
        <taxon>Bacteria</taxon>
        <taxon>Pseudomonadati</taxon>
        <taxon>Pseudomonadota</taxon>
        <taxon>Gammaproteobacteria</taxon>
        <taxon>Pseudomonadales</taxon>
        <taxon>Marinobacteraceae</taxon>
        <taxon>Marinobacter</taxon>
    </lineage>
</organism>
<evidence type="ECO:0000313" key="5">
    <source>
        <dbReference type="EMBL" id="MDV2077997.1"/>
    </source>
</evidence>
<dbReference type="InterPro" id="IPR052708">
    <property type="entry name" value="PxpC"/>
</dbReference>
<dbReference type="PANTHER" id="PTHR43309">
    <property type="entry name" value="5-OXOPROLINASE SUBUNIT C"/>
    <property type="match status" value="1"/>
</dbReference>
<accession>A0ABU3VUP7</accession>
<keyword evidence="2" id="KW-0378">Hydrolase</keyword>
<dbReference type="RefSeq" id="WP_316972848.1">
    <property type="nucleotide sequence ID" value="NZ_JAWIIJ010000002.1"/>
</dbReference>
<keyword evidence="6" id="KW-1185">Reference proteome</keyword>
<evidence type="ECO:0000256" key="1">
    <source>
        <dbReference type="ARBA" id="ARBA00022741"/>
    </source>
</evidence>
<comment type="caution">
    <text evidence="5">The sequence shown here is derived from an EMBL/GenBank/DDBJ whole genome shotgun (WGS) entry which is preliminary data.</text>
</comment>
<keyword evidence="1" id="KW-0547">Nucleotide-binding</keyword>
<gene>
    <name evidence="5" type="ORF">RYS15_04850</name>
</gene>
<dbReference type="InterPro" id="IPR003778">
    <property type="entry name" value="CT_A_B"/>
</dbReference>
<dbReference type="Proteomes" id="UP001269819">
    <property type="component" value="Unassembled WGS sequence"/>
</dbReference>
<dbReference type="NCBIfam" id="TIGR00724">
    <property type="entry name" value="urea_amlyse_rel"/>
    <property type="match status" value="1"/>
</dbReference>
<evidence type="ECO:0000256" key="3">
    <source>
        <dbReference type="ARBA" id="ARBA00022840"/>
    </source>
</evidence>
<dbReference type="Pfam" id="PF02626">
    <property type="entry name" value="CT_A_B"/>
    <property type="match status" value="1"/>
</dbReference>
<dbReference type="EMBL" id="JAWIIJ010000002">
    <property type="protein sequence ID" value="MDV2077997.1"/>
    <property type="molecule type" value="Genomic_DNA"/>
</dbReference>
<dbReference type="SUPFAM" id="SSF50891">
    <property type="entry name" value="Cyclophilin-like"/>
    <property type="match status" value="1"/>
</dbReference>
<evidence type="ECO:0000259" key="4">
    <source>
        <dbReference type="SMART" id="SM00797"/>
    </source>
</evidence>
<dbReference type="InterPro" id="IPR029000">
    <property type="entry name" value="Cyclophilin-like_dom_sf"/>
</dbReference>
<name>A0ABU3VUP7_9GAMM</name>
<dbReference type="SMART" id="SM00797">
    <property type="entry name" value="AHS2"/>
    <property type="match status" value="1"/>
</dbReference>
<reference evidence="5 6" key="1">
    <citation type="submission" date="2023-10" db="EMBL/GenBank/DDBJ databases">
        <title>Characteristics and mechanism of a salt-tolerant marine origin heterotrophic nitrifying- aerobic denitrifying bacteria Marinobacter xestospongiae HN1.</title>
        <authorList>
            <person name="Qi R."/>
        </authorList>
    </citation>
    <scope>NUCLEOTIDE SEQUENCE [LARGE SCALE GENOMIC DNA]</scope>
    <source>
        <strain evidence="5 6">HN1</strain>
    </source>
</reference>
<sequence>MSSGPVVALDVIRAGPLASLQDAGRFGVRHLGITQGGAVDLHAWAWANQLMGNAWGAAALEVTFGGLQLQASRDLTLALCGADLGATIDGVALLPWRTFQLAPGQVLGFAAPRLGMRAYLAVAGGFQADPVLGSRAGVAREALGGHDGEGRQLAVGDALRVKAPVCSWAPSVLEVPPEQRPDYRQQAVLGLVPGAQIGAFSGRSLFDAFNAEWTVDSRSDRMGIRLAGPVLTSGVGNLVSEGIALGAVQVPPDGQPIVLLNDRQTIGGYPRLGTLTPLACSRLAQCQPGQAVILRPQPLGRAQAEYLTFRKPFSGSPSAIQS</sequence>
<evidence type="ECO:0000256" key="2">
    <source>
        <dbReference type="ARBA" id="ARBA00022801"/>
    </source>
</evidence>
<proteinExistence type="predicted"/>
<dbReference type="PANTHER" id="PTHR43309:SF4">
    <property type="entry name" value="CARBOXYLTRANSFERASE DOMAIN-CONTAINING PROTEIN"/>
    <property type="match status" value="1"/>
</dbReference>
<feature type="domain" description="Carboxyltransferase" evidence="4">
    <location>
        <begin position="30"/>
        <end position="313"/>
    </location>
</feature>
<keyword evidence="3" id="KW-0067">ATP-binding</keyword>